<dbReference type="PANTHER" id="PTHR23117:SF13">
    <property type="entry name" value="GUANYLATE KINASE"/>
    <property type="match status" value="1"/>
</dbReference>
<dbReference type="SUPFAM" id="SSF52540">
    <property type="entry name" value="P-loop containing nucleoside triphosphate hydrolases"/>
    <property type="match status" value="1"/>
</dbReference>
<organism evidence="7 8">
    <name type="scientific">Paenibacillus nanensis</name>
    <dbReference type="NCBI Taxonomy" id="393251"/>
    <lineage>
        <taxon>Bacteria</taxon>
        <taxon>Bacillati</taxon>
        <taxon>Bacillota</taxon>
        <taxon>Bacilli</taxon>
        <taxon>Bacillales</taxon>
        <taxon>Paenibacillaceae</taxon>
        <taxon>Paenibacillus</taxon>
    </lineage>
</organism>
<keyword evidence="4 7" id="KW-0418">Kinase</keyword>
<dbReference type="Pfam" id="PF00625">
    <property type="entry name" value="Guanylate_kin"/>
    <property type="match status" value="1"/>
</dbReference>
<evidence type="ECO:0000256" key="4">
    <source>
        <dbReference type="ARBA" id="ARBA00022777"/>
    </source>
</evidence>
<dbReference type="Gene3D" id="3.40.50.300">
    <property type="entry name" value="P-loop containing nucleotide triphosphate hydrolases"/>
    <property type="match status" value="1"/>
</dbReference>
<dbReference type="GO" id="GO:0005829">
    <property type="term" value="C:cytosol"/>
    <property type="evidence" value="ECO:0007669"/>
    <property type="project" value="TreeGrafter"/>
</dbReference>
<evidence type="ECO:0000313" key="8">
    <source>
        <dbReference type="Proteomes" id="UP000266482"/>
    </source>
</evidence>
<keyword evidence="8" id="KW-1185">Reference proteome</keyword>
<comment type="catalytic activity">
    <reaction evidence="5">
        <text>GMP + ATP = GDP + ADP</text>
        <dbReference type="Rhea" id="RHEA:20780"/>
        <dbReference type="ChEBI" id="CHEBI:30616"/>
        <dbReference type="ChEBI" id="CHEBI:58115"/>
        <dbReference type="ChEBI" id="CHEBI:58189"/>
        <dbReference type="ChEBI" id="CHEBI:456216"/>
        <dbReference type="EC" id="2.7.4.8"/>
    </reaction>
</comment>
<dbReference type="GO" id="GO:0004385">
    <property type="term" value="F:GMP kinase activity"/>
    <property type="evidence" value="ECO:0007669"/>
    <property type="project" value="UniProtKB-EC"/>
</dbReference>
<dbReference type="SMART" id="SM00072">
    <property type="entry name" value="GuKc"/>
    <property type="match status" value="1"/>
</dbReference>
<gene>
    <name evidence="7" type="ORF">D3P08_02375</name>
</gene>
<keyword evidence="3" id="KW-0808">Transferase</keyword>
<comment type="similarity">
    <text evidence="2">Belongs to the guanylate kinase family.</text>
</comment>
<evidence type="ECO:0000313" key="7">
    <source>
        <dbReference type="EMBL" id="RIX60424.1"/>
    </source>
</evidence>
<evidence type="ECO:0000259" key="6">
    <source>
        <dbReference type="PROSITE" id="PS50052"/>
    </source>
</evidence>
<dbReference type="PROSITE" id="PS50052">
    <property type="entry name" value="GUANYLATE_KINASE_2"/>
    <property type="match status" value="1"/>
</dbReference>
<accession>A0A3A1VJD1</accession>
<dbReference type="Proteomes" id="UP000266482">
    <property type="component" value="Unassembled WGS sequence"/>
</dbReference>
<name>A0A3A1VJD1_9BACL</name>
<comment type="function">
    <text evidence="1">Essential for recycling GMP and indirectly, cGMP.</text>
</comment>
<evidence type="ECO:0000256" key="3">
    <source>
        <dbReference type="ARBA" id="ARBA00022679"/>
    </source>
</evidence>
<comment type="caution">
    <text evidence="7">The sequence shown here is derived from an EMBL/GenBank/DDBJ whole genome shotgun (WGS) entry which is preliminary data.</text>
</comment>
<dbReference type="InterPro" id="IPR008144">
    <property type="entry name" value="Guanylate_kin-like_dom"/>
</dbReference>
<evidence type="ECO:0000256" key="1">
    <source>
        <dbReference type="ARBA" id="ARBA00003531"/>
    </source>
</evidence>
<dbReference type="InterPro" id="IPR008145">
    <property type="entry name" value="GK/Ca_channel_bsu"/>
</dbReference>
<dbReference type="PANTHER" id="PTHR23117">
    <property type="entry name" value="GUANYLATE KINASE-RELATED"/>
    <property type="match status" value="1"/>
</dbReference>
<reference evidence="7 8" key="1">
    <citation type="submission" date="2018-09" db="EMBL/GenBank/DDBJ databases">
        <title>Paenibacillus aracenensis nov. sp. isolated from a cave in southern Spain.</title>
        <authorList>
            <person name="Jurado V."/>
            <person name="Gutierrez-Patricio S."/>
            <person name="Gonzalez-Pimentel J.L."/>
            <person name="Miller A.Z."/>
            <person name="Laiz L."/>
            <person name="Saiz-Jimenez C."/>
        </authorList>
    </citation>
    <scope>NUCLEOTIDE SEQUENCE [LARGE SCALE GENOMIC DNA]</scope>
    <source>
        <strain evidence="7 8">DSM 22867</strain>
    </source>
</reference>
<protein>
    <submittedName>
        <fullName evidence="7">Guanylate kinase</fullName>
    </submittedName>
</protein>
<dbReference type="RefSeq" id="WP_119597799.1">
    <property type="nucleotide sequence ID" value="NZ_QXQA01000001.1"/>
</dbReference>
<dbReference type="EMBL" id="QXQA01000001">
    <property type="protein sequence ID" value="RIX60424.1"/>
    <property type="molecule type" value="Genomic_DNA"/>
</dbReference>
<evidence type="ECO:0000256" key="5">
    <source>
        <dbReference type="ARBA" id="ARBA00048594"/>
    </source>
</evidence>
<evidence type="ECO:0000256" key="2">
    <source>
        <dbReference type="ARBA" id="ARBA00005790"/>
    </source>
</evidence>
<dbReference type="AlphaFoldDB" id="A0A3A1VJD1"/>
<dbReference type="InterPro" id="IPR027417">
    <property type="entry name" value="P-loop_NTPase"/>
</dbReference>
<proteinExistence type="inferred from homology"/>
<sequence>MISSPYLFVFTGTSGSGRKTAAHQALKDSGVQHIVSCTDRPPRCIEQPDGDYRYLSKVQFELMKRNDFFAESVRIDQFHYGIGKKQLDAALHSGRHVYMILNREGCDVMRELHGERVIRIFLYVDKATVQERLEAKGMSYEVIDRYLAHYNDEVTYRKQCEHVILNADLNETVQQVRDIVGRYVGSTRAPYDSGN</sequence>
<feature type="domain" description="Guanylate kinase-like" evidence="6">
    <location>
        <begin position="5"/>
        <end position="181"/>
    </location>
</feature>